<dbReference type="CDD" id="cd00093">
    <property type="entry name" value="HTH_XRE"/>
    <property type="match status" value="1"/>
</dbReference>
<feature type="region of interest" description="Disordered" evidence="2">
    <location>
        <begin position="65"/>
        <end position="89"/>
    </location>
</feature>
<protein>
    <submittedName>
        <fullName evidence="4">Helix-turn-helix domain-containing protein</fullName>
    </submittedName>
</protein>
<dbReference type="Pfam" id="PF01381">
    <property type="entry name" value="HTH_3"/>
    <property type="match status" value="1"/>
</dbReference>
<dbReference type="PANTHER" id="PTHR46558:SF11">
    <property type="entry name" value="HTH-TYPE TRANSCRIPTIONAL REGULATOR XRE"/>
    <property type="match status" value="1"/>
</dbReference>
<gene>
    <name evidence="4" type="ORF">KAR29_04905</name>
</gene>
<reference evidence="5" key="1">
    <citation type="submission" date="2021-04" db="EMBL/GenBank/DDBJ databases">
        <title>A novel Synergistetes isolate from a pyrite-forming mixed culture.</title>
        <authorList>
            <person name="Bunk B."/>
            <person name="Sproer C."/>
            <person name="Spring S."/>
            <person name="Pester M."/>
        </authorList>
    </citation>
    <scope>NUCLEOTIDE SEQUENCE [LARGE SCALE GENOMIC DNA]</scope>
    <source>
        <strain evidence="5">J.5.4.2-T.3.5.2</strain>
    </source>
</reference>
<keyword evidence="1" id="KW-0238">DNA-binding</keyword>
<evidence type="ECO:0000256" key="2">
    <source>
        <dbReference type="SAM" id="MobiDB-lite"/>
    </source>
</evidence>
<dbReference type="InterPro" id="IPR010982">
    <property type="entry name" value="Lambda_DNA-bd_dom_sf"/>
</dbReference>
<evidence type="ECO:0000313" key="4">
    <source>
        <dbReference type="EMBL" id="QTX33236.1"/>
    </source>
</evidence>
<evidence type="ECO:0000313" key="5">
    <source>
        <dbReference type="Proteomes" id="UP000671879"/>
    </source>
</evidence>
<dbReference type="EMBL" id="CP072943">
    <property type="protein sequence ID" value="QTX33236.1"/>
    <property type="molecule type" value="Genomic_DNA"/>
</dbReference>
<proteinExistence type="predicted"/>
<dbReference type="KEGG" id="aram:KAR29_04905"/>
<dbReference type="GO" id="GO:0003677">
    <property type="term" value="F:DNA binding"/>
    <property type="evidence" value="ECO:0007669"/>
    <property type="project" value="UniProtKB-KW"/>
</dbReference>
<dbReference type="PROSITE" id="PS50943">
    <property type="entry name" value="HTH_CROC1"/>
    <property type="match status" value="1"/>
</dbReference>
<dbReference type="RefSeq" id="WP_274374515.1">
    <property type="nucleotide sequence ID" value="NZ_CP072943.1"/>
</dbReference>
<dbReference type="Gene3D" id="1.10.260.40">
    <property type="entry name" value="lambda repressor-like DNA-binding domains"/>
    <property type="match status" value="1"/>
</dbReference>
<feature type="domain" description="HTH cro/C1-type" evidence="3">
    <location>
        <begin position="7"/>
        <end position="61"/>
    </location>
</feature>
<evidence type="ECO:0000256" key="1">
    <source>
        <dbReference type="ARBA" id="ARBA00023125"/>
    </source>
</evidence>
<evidence type="ECO:0000259" key="3">
    <source>
        <dbReference type="PROSITE" id="PS50943"/>
    </source>
</evidence>
<sequence length="151" mass="16974">MITGEEIRRLRKEKKWTQQDLANEVGVAKTTVLDWEKNRYSPEGKNVNNLARALNVSIAYLMGETDEPRPVSPAAGPPQKPASGDFNPTGLQEKLLEFLAAVHDRGKTSPDFLDLIRQVNALSEDEKQLLLLWRSLSPEKQETALRLLKAL</sequence>
<keyword evidence="5" id="KW-1185">Reference proteome</keyword>
<dbReference type="SUPFAM" id="SSF47413">
    <property type="entry name" value="lambda repressor-like DNA-binding domains"/>
    <property type="match status" value="1"/>
</dbReference>
<dbReference type="AlphaFoldDB" id="A0A9Q7EZR8"/>
<dbReference type="PANTHER" id="PTHR46558">
    <property type="entry name" value="TRACRIPTIONAL REGULATORY PROTEIN-RELATED-RELATED"/>
    <property type="match status" value="1"/>
</dbReference>
<dbReference type="SMART" id="SM00530">
    <property type="entry name" value="HTH_XRE"/>
    <property type="match status" value="1"/>
</dbReference>
<name>A0A9Q7EZR8_9BACT</name>
<accession>A0A9Q7EZR8</accession>
<organism evidence="4 5">
    <name type="scientific">Aminithiophilus ramosus</name>
    <dbReference type="NCBI Taxonomy" id="3029084"/>
    <lineage>
        <taxon>Bacteria</taxon>
        <taxon>Thermotogati</taxon>
        <taxon>Synergistota</taxon>
        <taxon>Synergistia</taxon>
        <taxon>Synergistales</taxon>
        <taxon>Aminithiophilaceae</taxon>
        <taxon>Aminithiophilus</taxon>
    </lineage>
</organism>
<dbReference type="Proteomes" id="UP000671879">
    <property type="component" value="Chromosome"/>
</dbReference>
<dbReference type="InterPro" id="IPR001387">
    <property type="entry name" value="Cro/C1-type_HTH"/>
</dbReference>